<evidence type="ECO:0000313" key="2">
    <source>
        <dbReference type="Proteomes" id="UP000663843"/>
    </source>
</evidence>
<dbReference type="InterPro" id="IPR032675">
    <property type="entry name" value="LRR_dom_sf"/>
</dbReference>
<sequence>MTSTNSAPEIVHRSPESIVQWENAGTQLENAITNYLSSCLQLEKDYFAPLVGTENTQARLDSRIEHFHTLFTQPLAQSLASVTRTRNKLATSIYRLPPEILAKIFEYAVHAFIRNRHLRYAIIDSRRCLHRLLGVSSVWREIGLAHVPLWTLVPLVCFEHSNPSRITTQSAELSLERAGQSGLRLALDARDYPLEGLYIMDKLVEHGHRFSSVHLRTSSLYALEYALGPIAQMAASESIHEISLCHDDYFTSLPRPTCVFAPRLPSNQASYERMIASARLLRLNNVILRMDDVHTSFSNLVELRIQAVRFQSEVSLKESLRRLISAPHLQTLDIISVEVHALTSAPTTDSAPFSLPNLQTLFIQGLLCNVLQLVLSIIEPGLHRTVISVSNDMLIPPIQEPDDDIDAGIYSLQSAIHPHKVDTLVLAGYWDERGSAGVLRSFISKLPHLTTMYLYDQNLDRETLAALTRPLNDTDTHLDFPNLRRIYISNCTIDDIGNLSAFRNMLASHPLEELVLGGIFREVDLSGQEWSSSEDIEHVNIAGSDMRAAPIINWLREAIPSFTLLGPSQYFKFRWTEWQLW</sequence>
<protein>
    <recommendedName>
        <fullName evidence="3">F-box domain-containing protein</fullName>
    </recommendedName>
</protein>
<reference evidence="1" key="1">
    <citation type="submission" date="2021-01" db="EMBL/GenBank/DDBJ databases">
        <authorList>
            <person name="Kaushik A."/>
        </authorList>
    </citation>
    <scope>NUCLEOTIDE SEQUENCE</scope>
    <source>
        <strain evidence="1">AG2-2IIIB</strain>
    </source>
</reference>
<comment type="caution">
    <text evidence="1">The sequence shown here is derived from an EMBL/GenBank/DDBJ whole genome shotgun (WGS) entry which is preliminary data.</text>
</comment>
<dbReference type="Proteomes" id="UP000663843">
    <property type="component" value="Unassembled WGS sequence"/>
</dbReference>
<evidence type="ECO:0008006" key="3">
    <source>
        <dbReference type="Google" id="ProtNLM"/>
    </source>
</evidence>
<name>A0A8H3DRF6_9AGAM</name>
<dbReference type="SUPFAM" id="SSF52047">
    <property type="entry name" value="RNI-like"/>
    <property type="match status" value="1"/>
</dbReference>
<dbReference type="EMBL" id="CAJMWT010009296">
    <property type="protein sequence ID" value="CAE6537829.1"/>
    <property type="molecule type" value="Genomic_DNA"/>
</dbReference>
<dbReference type="AlphaFoldDB" id="A0A8H3DRF6"/>
<organism evidence="1 2">
    <name type="scientific">Rhizoctonia solani</name>
    <dbReference type="NCBI Taxonomy" id="456999"/>
    <lineage>
        <taxon>Eukaryota</taxon>
        <taxon>Fungi</taxon>
        <taxon>Dikarya</taxon>
        <taxon>Basidiomycota</taxon>
        <taxon>Agaricomycotina</taxon>
        <taxon>Agaricomycetes</taxon>
        <taxon>Cantharellales</taxon>
        <taxon>Ceratobasidiaceae</taxon>
        <taxon>Rhizoctonia</taxon>
    </lineage>
</organism>
<gene>
    <name evidence="1" type="ORF">RDB_LOCUS189900</name>
</gene>
<evidence type="ECO:0000313" key="1">
    <source>
        <dbReference type="EMBL" id="CAE6537829.1"/>
    </source>
</evidence>
<dbReference type="Gene3D" id="3.80.10.10">
    <property type="entry name" value="Ribonuclease Inhibitor"/>
    <property type="match status" value="1"/>
</dbReference>
<proteinExistence type="predicted"/>
<accession>A0A8H3DRF6</accession>